<evidence type="ECO:0000256" key="1">
    <source>
        <dbReference type="ARBA" id="ARBA00023015"/>
    </source>
</evidence>
<dbReference type="InterPro" id="IPR050109">
    <property type="entry name" value="HTH-type_TetR-like_transc_reg"/>
</dbReference>
<dbReference type="SUPFAM" id="SSF46689">
    <property type="entry name" value="Homeodomain-like"/>
    <property type="match status" value="1"/>
</dbReference>
<dbReference type="InterPro" id="IPR036271">
    <property type="entry name" value="Tet_transcr_reg_TetR-rel_C_sf"/>
</dbReference>
<dbReference type="RefSeq" id="WP_197492322.1">
    <property type="nucleotide sequence ID" value="NZ_CP015124.1"/>
</dbReference>
<evidence type="ECO:0000256" key="4">
    <source>
        <dbReference type="PROSITE-ProRule" id="PRU00335"/>
    </source>
</evidence>
<dbReference type="InterPro" id="IPR001647">
    <property type="entry name" value="HTH_TetR"/>
</dbReference>
<dbReference type="PANTHER" id="PTHR30055:SF234">
    <property type="entry name" value="HTH-TYPE TRANSCRIPTIONAL REGULATOR BETI"/>
    <property type="match status" value="1"/>
</dbReference>
<dbReference type="PRINTS" id="PR00455">
    <property type="entry name" value="HTHTETR"/>
</dbReference>
<keyword evidence="2 4" id="KW-0238">DNA-binding</keyword>
<dbReference type="Pfam" id="PF00440">
    <property type="entry name" value="TetR_N"/>
    <property type="match status" value="1"/>
</dbReference>
<dbReference type="PROSITE" id="PS50977">
    <property type="entry name" value="HTH_TETR_2"/>
    <property type="match status" value="1"/>
</dbReference>
<evidence type="ECO:0000256" key="2">
    <source>
        <dbReference type="ARBA" id="ARBA00023125"/>
    </source>
</evidence>
<evidence type="ECO:0000259" key="5">
    <source>
        <dbReference type="PROSITE" id="PS50977"/>
    </source>
</evidence>
<dbReference type="Proteomes" id="UP000092565">
    <property type="component" value="Chromosome"/>
</dbReference>
<keyword evidence="7" id="KW-1185">Reference proteome</keyword>
<evidence type="ECO:0000256" key="3">
    <source>
        <dbReference type="ARBA" id="ARBA00023163"/>
    </source>
</evidence>
<keyword evidence="1" id="KW-0805">Transcription regulation</keyword>
<feature type="domain" description="HTH tetR-type" evidence="5">
    <location>
        <begin position="9"/>
        <end position="69"/>
    </location>
</feature>
<dbReference type="EMBL" id="CP015124">
    <property type="protein sequence ID" value="ANP38097.1"/>
    <property type="molecule type" value="Genomic_DNA"/>
</dbReference>
<keyword evidence="3" id="KW-0804">Transcription</keyword>
<sequence>MGLRERQKEDRQRRIVESARKLFLKQGFEKTTIEAIADASGVSGVTVHKYYGTKAGILLAMVTQSDAQLIDRLDRELAQESGNLIEIAAKFASTIVDHAMSNLEKEIWRQVISAVTLNGGSPLSQTYFELDQELAQVLVRRIKALQEAGDLPPSVDAEGLGKAMFHLQNARFIQFISSDDINSDEIARRFRRDLEALFSLHIATS</sequence>
<feature type="DNA-binding region" description="H-T-H motif" evidence="4">
    <location>
        <begin position="32"/>
        <end position="51"/>
    </location>
</feature>
<dbReference type="GO" id="GO:0000976">
    <property type="term" value="F:transcription cis-regulatory region binding"/>
    <property type="evidence" value="ECO:0007669"/>
    <property type="project" value="TreeGrafter"/>
</dbReference>
<organism evidence="6 7">
    <name type="scientific">Phaeobacter gallaeciensis</name>
    <dbReference type="NCBI Taxonomy" id="60890"/>
    <lineage>
        <taxon>Bacteria</taxon>
        <taxon>Pseudomonadati</taxon>
        <taxon>Pseudomonadota</taxon>
        <taxon>Alphaproteobacteria</taxon>
        <taxon>Rhodobacterales</taxon>
        <taxon>Roseobacteraceae</taxon>
        <taxon>Phaeobacter</taxon>
    </lineage>
</organism>
<evidence type="ECO:0000313" key="7">
    <source>
        <dbReference type="Proteomes" id="UP000092565"/>
    </source>
</evidence>
<name>A0A1B0ZV56_9RHOB</name>
<dbReference type="AlphaFoldDB" id="A0A1B0ZV56"/>
<evidence type="ECO:0000313" key="6">
    <source>
        <dbReference type="EMBL" id="ANP38097.1"/>
    </source>
</evidence>
<proteinExistence type="predicted"/>
<reference evidence="6 7" key="1">
    <citation type="submission" date="2016-04" db="EMBL/GenBank/DDBJ databases">
        <authorList>
            <person name="Evans L.H."/>
            <person name="Alamgir A."/>
            <person name="Owens N."/>
            <person name="Weber N.D."/>
            <person name="Virtaneva K."/>
            <person name="Barbian K."/>
            <person name="Babar A."/>
            <person name="Rosenke K."/>
        </authorList>
    </citation>
    <scope>NUCLEOTIDE SEQUENCE [LARGE SCALE GENOMIC DNA]</scope>
    <source>
        <strain evidence="6 7">JL2886</strain>
    </source>
</reference>
<dbReference type="Gene3D" id="1.10.357.10">
    <property type="entry name" value="Tetracycline Repressor, domain 2"/>
    <property type="match status" value="1"/>
</dbReference>
<dbReference type="SUPFAM" id="SSF48498">
    <property type="entry name" value="Tetracyclin repressor-like, C-terminal domain"/>
    <property type="match status" value="1"/>
</dbReference>
<protein>
    <submittedName>
        <fullName evidence="6">Putative TetR family transcriptional regulator</fullName>
    </submittedName>
</protein>
<gene>
    <name evidence="6" type="ORF">JL2886_03217</name>
</gene>
<dbReference type="PANTHER" id="PTHR30055">
    <property type="entry name" value="HTH-TYPE TRANSCRIPTIONAL REGULATOR RUTR"/>
    <property type="match status" value="1"/>
</dbReference>
<accession>A0A1B0ZV56</accession>
<dbReference type="GO" id="GO:0003700">
    <property type="term" value="F:DNA-binding transcription factor activity"/>
    <property type="evidence" value="ECO:0007669"/>
    <property type="project" value="TreeGrafter"/>
</dbReference>
<dbReference type="InterPro" id="IPR009057">
    <property type="entry name" value="Homeodomain-like_sf"/>
</dbReference>